<dbReference type="PANTHER" id="PTHR44019:SF8">
    <property type="entry name" value="POC1 CENTRIOLAR PROTEIN HOMOLOG"/>
    <property type="match status" value="1"/>
</dbReference>
<feature type="repeat" description="WD" evidence="3">
    <location>
        <begin position="975"/>
        <end position="1016"/>
    </location>
</feature>
<dbReference type="InterPro" id="IPR020472">
    <property type="entry name" value="WD40_PAC1"/>
</dbReference>
<feature type="repeat" description="WD" evidence="3">
    <location>
        <begin position="1145"/>
        <end position="1179"/>
    </location>
</feature>
<dbReference type="SUPFAM" id="SSF50978">
    <property type="entry name" value="WD40 repeat-like"/>
    <property type="match status" value="1"/>
</dbReference>
<dbReference type="InterPro" id="IPR015943">
    <property type="entry name" value="WD40/YVTN_repeat-like_dom_sf"/>
</dbReference>
<dbReference type="SUPFAM" id="SSF52540">
    <property type="entry name" value="P-loop containing nucleoside triphosphate hydrolases"/>
    <property type="match status" value="1"/>
</dbReference>
<feature type="repeat" description="WD" evidence="3">
    <location>
        <begin position="1277"/>
        <end position="1318"/>
    </location>
</feature>
<sequence length="1628" mass="183932">MTISQNASEPFNHNQKSVEDLAWEIEASQGKFTLILAHCNYRSLQEVMVQRLHQSCTVAIRDLKIEPETTQLFAVLKEKVLTDPPLALMVFGLELVQNPEQLLTGMNQIREEFHKNCPFPMILWVNDGLMKQLIRLAPDFESWSTYTLFTVADSELLNQLNMRMERLFNQVVDSGGDCFLSNEEIFGPYYRGELKSALNYVHHHQLNFPEEMEAGLAFAQGRDAYVKDRIDEAITLHQKSLQFWQHHDRPIRAGAVLFHLGLCHRRQADLHRVERQHYWQEARLSFEQGIQKFDEGQRLDLVAKFIGQLGEILWRLGEWEDLRQVVDRSLKLHEYQQTPIQEARDQSLLAALRLQEGLAPEAQTLAQNALETLDRSPEDKPLYEGLPLLLLGRSFRALGEMKSAIATLEQMKASDPEPDPQLYLEGLEELRSLYWQEEQYLEAFHSKQFQRSVEQQFRFIAFVGPGRLQPQRRIRPRLRPRGNDEPMAQEITASGREPDIKELLKRIRDTQHKLIVIHGESGVGKSSLIQAGLLPALDGKISGYRDIITVYLDNYNNCNHAFRQVFTGFAQALCKQGIELPHVPDSIEELIAQLTANDRRNLLTIFIFDQFEEFFFGCPDMGHQAQFLRFLGQALNTPYVKVILSLREDYIHKLLICNEIEDFAAIGNDTLSKNSLYGLGNFSKETTQQVIKSLTENSQFQLPEPLITEIVNELTNDIGQVRPIELQIVGAQLQNDGIATLDQYQQVSKDHLVQKYLQDVIEDCGKDNQRMAEFVLYLLTDDQNTRPLKLRTELEASLKETQSKWTEKDEQQLSLALEILSLSGLVLLVPGDPQHYQLVHDYLVPYIRQRQSSRILHQLQEAEAAKLLAQDKFNQLIRKILPVSLAASIVLMAATATAFFFVRQALNREIEGISTASISLLKSSEDLEAMIQGIKGWKKMNRNLFYKFFISTETKQKMAEAFLKVNYGIKEANRIEDHKSMISDLSFSPDSKMLVTASTDGVVQLSNIDNSTIRDYSHNLPHEQAIYAVAFSQDRILTGGSNGIITIWSLTANLIKAFSSSNEYTTITALEFHPQGHVFASGNDNGIIKLWNMDGTLLISIKASETPIKDISFSPDGQVVASSSGNYSYGEIKLWKQDGTLIRQFSGNTKAVLAIAFSPDGQTIASGSADRSIKIWTIDGTMEREMVGHESSIWCLSFSPDGKILASGSSDSSVKLWQVSDGSVLRTVPAENTAIYSLQFRPNSPDQRINHLTLAIGSGNNQVKLWHLNTPWREMIIPEHKNVIETVEFISDDQSIITGSRDGVIKRFTFEGNRVPETINDQDNVIYQVSVSHDSRKMVVATSKPTVDIIDLVDQVGNVLTTLEGHTKNIHTVAFSPQEELVVTGSDDKSIKIWNTNGYLIQDIPDAHEDQIRIIAFHPNGKILGSGGKDNKAKLWDLNGNSLTTLEGHKSGVIGMDFHPKQDLIATSSVDHTIKLWKSDGTLIATLDKKQQGHTNWVNRVKFSPDGTLLASASDDSTIKLWNVEDPDNSYLVTTLSLHSNWVRDIDFSRDGRYLVSASADQTVVRWDLEAIATIDNPDLLLRQGCDWIRDYLSHNPNLSEEDQQICDGIESLPQPSPVVTASPEPDR</sequence>
<keyword evidence="2" id="KW-0677">Repeat</keyword>
<feature type="repeat" description="WD" evidence="3">
    <location>
        <begin position="1536"/>
        <end position="1577"/>
    </location>
</feature>
<proteinExistence type="predicted"/>
<dbReference type="Pfam" id="PF00400">
    <property type="entry name" value="WD40"/>
    <property type="match status" value="10"/>
</dbReference>
<dbReference type="PRINTS" id="PR00320">
    <property type="entry name" value="GPROTEINBRPT"/>
</dbReference>
<protein>
    <recommendedName>
        <fullName evidence="5">Novel STAND NTPase 1 domain-containing protein</fullName>
    </recommendedName>
</protein>
<dbReference type="Gene3D" id="2.130.10.10">
    <property type="entry name" value="YVTN repeat-like/Quinoprotein amine dehydrogenase"/>
    <property type="match status" value="4"/>
</dbReference>
<dbReference type="InterPro" id="IPR050505">
    <property type="entry name" value="WDR55/POC1"/>
</dbReference>
<feature type="repeat" description="WD" evidence="3">
    <location>
        <begin position="1019"/>
        <end position="1050"/>
    </location>
</feature>
<feature type="repeat" description="WD" evidence="3">
    <location>
        <begin position="1060"/>
        <end position="1094"/>
    </location>
</feature>
<dbReference type="SUPFAM" id="SSF48452">
    <property type="entry name" value="TPR-like"/>
    <property type="match status" value="1"/>
</dbReference>
<evidence type="ECO:0000256" key="3">
    <source>
        <dbReference type="PROSITE-ProRule" id="PRU00221"/>
    </source>
</evidence>
<dbReference type="PANTHER" id="PTHR44019">
    <property type="entry name" value="WD REPEAT-CONTAINING PROTEIN 55"/>
    <property type="match status" value="1"/>
</dbReference>
<dbReference type="PROSITE" id="PS00675">
    <property type="entry name" value="SIGMA54_INTERACT_1"/>
    <property type="match status" value="1"/>
</dbReference>
<feature type="repeat" description="WD" evidence="3">
    <location>
        <begin position="1446"/>
        <end position="1478"/>
    </location>
</feature>
<dbReference type="InterPro" id="IPR019775">
    <property type="entry name" value="WD40_repeat_CS"/>
</dbReference>
<feature type="repeat" description="WD" evidence="3">
    <location>
        <begin position="1491"/>
        <end position="1532"/>
    </location>
</feature>
<dbReference type="InterPro" id="IPR011990">
    <property type="entry name" value="TPR-like_helical_dom_sf"/>
</dbReference>
<dbReference type="InterPro" id="IPR036322">
    <property type="entry name" value="WD40_repeat_dom_sf"/>
</dbReference>
<evidence type="ECO:0000256" key="2">
    <source>
        <dbReference type="ARBA" id="ARBA00022737"/>
    </source>
</evidence>
<dbReference type="PROSITE" id="PS00678">
    <property type="entry name" value="WD_REPEATS_1"/>
    <property type="match status" value="2"/>
</dbReference>
<dbReference type="InterPro" id="IPR027417">
    <property type="entry name" value="P-loop_NTPase"/>
</dbReference>
<evidence type="ECO:0000313" key="6">
    <source>
        <dbReference type="EMBL" id="MDJ1167843.1"/>
    </source>
</evidence>
<dbReference type="InterPro" id="IPR011047">
    <property type="entry name" value="Quinoprotein_ADH-like_sf"/>
</dbReference>
<dbReference type="SUPFAM" id="SSF50998">
    <property type="entry name" value="Quinoprotein alcohol dehydrogenase-like"/>
    <property type="match status" value="1"/>
</dbReference>
<comment type="caution">
    <text evidence="6">The sequence shown here is derived from an EMBL/GenBank/DDBJ whole genome shotgun (WGS) entry which is preliminary data.</text>
</comment>
<feature type="repeat" description="WD" evidence="3">
    <location>
        <begin position="1405"/>
        <end position="1446"/>
    </location>
</feature>
<dbReference type="SMART" id="SM00320">
    <property type="entry name" value="WD40"/>
    <property type="match status" value="14"/>
</dbReference>
<keyword evidence="7" id="KW-1185">Reference proteome</keyword>
<evidence type="ECO:0000256" key="1">
    <source>
        <dbReference type="ARBA" id="ARBA00022574"/>
    </source>
</evidence>
<keyword evidence="1 3" id="KW-0853">WD repeat</keyword>
<gene>
    <name evidence="6" type="ORF">PMG71_00210</name>
</gene>
<organism evidence="6 7">
    <name type="scientific">Roseofilum acuticapitatum BLCC-M154</name>
    <dbReference type="NCBI Taxonomy" id="3022444"/>
    <lineage>
        <taxon>Bacteria</taxon>
        <taxon>Bacillati</taxon>
        <taxon>Cyanobacteriota</taxon>
        <taxon>Cyanophyceae</taxon>
        <taxon>Desertifilales</taxon>
        <taxon>Desertifilaceae</taxon>
        <taxon>Roseofilum</taxon>
        <taxon>Roseofilum acuticapitatum</taxon>
    </lineage>
</organism>
<dbReference type="InterPro" id="IPR001680">
    <property type="entry name" value="WD40_rpt"/>
</dbReference>
<dbReference type="Gene3D" id="1.25.40.10">
    <property type="entry name" value="Tetratricopeptide repeat domain"/>
    <property type="match status" value="1"/>
</dbReference>
<evidence type="ECO:0000256" key="4">
    <source>
        <dbReference type="SAM" id="MobiDB-lite"/>
    </source>
</evidence>
<dbReference type="RefSeq" id="WP_283751611.1">
    <property type="nucleotide sequence ID" value="NZ_JAQOSP010000002.1"/>
</dbReference>
<evidence type="ECO:0000313" key="7">
    <source>
        <dbReference type="Proteomes" id="UP001235303"/>
    </source>
</evidence>
<dbReference type="Proteomes" id="UP001235303">
    <property type="component" value="Unassembled WGS sequence"/>
</dbReference>
<dbReference type="PROSITE" id="PS50082">
    <property type="entry name" value="WD_REPEATS_2"/>
    <property type="match status" value="11"/>
</dbReference>
<accession>A0ABT7AP28</accession>
<feature type="region of interest" description="Disordered" evidence="4">
    <location>
        <begin position="1609"/>
        <end position="1628"/>
    </location>
</feature>
<dbReference type="Gene3D" id="3.40.50.300">
    <property type="entry name" value="P-loop containing nucleotide triphosphate hydrolases"/>
    <property type="match status" value="1"/>
</dbReference>
<evidence type="ECO:0000259" key="5">
    <source>
        <dbReference type="Pfam" id="PF20703"/>
    </source>
</evidence>
<reference evidence="6 7" key="1">
    <citation type="submission" date="2023-01" db="EMBL/GenBank/DDBJ databases">
        <title>Novel diversity within Roseofilum (Cyanobacteria; Desertifilaceae) from marine benthic mats with descriptions of four novel species.</title>
        <authorList>
            <person name="Wang Y."/>
            <person name="Berthold D.E."/>
            <person name="Hu J."/>
            <person name="Lefler F.W."/>
            <person name="Laughinghouse H.D. IV."/>
        </authorList>
    </citation>
    <scope>NUCLEOTIDE SEQUENCE [LARGE SCALE GENOMIC DNA]</scope>
    <source>
        <strain evidence="6 7">BLCC-M154</strain>
    </source>
</reference>
<dbReference type="EMBL" id="JAQOSP010000002">
    <property type="protein sequence ID" value="MDJ1167843.1"/>
    <property type="molecule type" value="Genomic_DNA"/>
</dbReference>
<dbReference type="SUPFAM" id="SSF50952">
    <property type="entry name" value="Soluble quinoprotein glucose dehydrogenase"/>
    <property type="match status" value="1"/>
</dbReference>
<name>A0ABT7AP28_9CYAN</name>
<dbReference type="Pfam" id="PF20703">
    <property type="entry name" value="nSTAND1"/>
    <property type="match status" value="1"/>
</dbReference>
<feature type="repeat" description="WD" evidence="3">
    <location>
        <begin position="1363"/>
        <end position="1395"/>
    </location>
</feature>
<dbReference type="InterPro" id="IPR025662">
    <property type="entry name" value="Sigma_54_int_dom_ATP-bd_1"/>
</dbReference>
<dbReference type="CDD" id="cd00200">
    <property type="entry name" value="WD40"/>
    <property type="match status" value="2"/>
</dbReference>
<dbReference type="PROSITE" id="PS50294">
    <property type="entry name" value="WD_REPEATS_REGION"/>
    <property type="match status" value="9"/>
</dbReference>
<dbReference type="InterPro" id="IPR049052">
    <property type="entry name" value="nSTAND1"/>
</dbReference>
<dbReference type="InterPro" id="IPR011041">
    <property type="entry name" value="Quinoprot_gluc/sorb_DH_b-prop"/>
</dbReference>
<feature type="domain" description="Novel STAND NTPase 1" evidence="5">
    <location>
        <begin position="495"/>
        <end position="844"/>
    </location>
</feature>
<feature type="repeat" description="WD" evidence="3">
    <location>
        <begin position="1186"/>
        <end position="1227"/>
    </location>
</feature>